<accession>A0ACB5TBQ4</accession>
<evidence type="ECO:0000313" key="2">
    <source>
        <dbReference type="Proteomes" id="UP001165064"/>
    </source>
</evidence>
<dbReference type="EMBL" id="BSXS01005912">
    <property type="protein sequence ID" value="GME84892.1"/>
    <property type="molecule type" value="Genomic_DNA"/>
</dbReference>
<organism evidence="1 2">
    <name type="scientific">Ambrosiozyma monospora</name>
    <name type="common">Yeast</name>
    <name type="synonym">Endomycopsis monosporus</name>
    <dbReference type="NCBI Taxonomy" id="43982"/>
    <lineage>
        <taxon>Eukaryota</taxon>
        <taxon>Fungi</taxon>
        <taxon>Dikarya</taxon>
        <taxon>Ascomycota</taxon>
        <taxon>Saccharomycotina</taxon>
        <taxon>Pichiomycetes</taxon>
        <taxon>Pichiales</taxon>
        <taxon>Pichiaceae</taxon>
        <taxon>Ambrosiozyma</taxon>
    </lineage>
</organism>
<keyword evidence="2" id="KW-1185">Reference proteome</keyword>
<name>A0ACB5TBQ4_AMBMO</name>
<protein>
    <submittedName>
        <fullName evidence="1">Unnamed protein product</fullName>
    </submittedName>
</protein>
<proteinExistence type="predicted"/>
<evidence type="ECO:0000313" key="1">
    <source>
        <dbReference type="EMBL" id="GME84892.1"/>
    </source>
</evidence>
<comment type="caution">
    <text evidence="1">The sequence shown here is derived from an EMBL/GenBank/DDBJ whole genome shotgun (WGS) entry which is preliminary data.</text>
</comment>
<sequence>MLSDQTYSYESPHVYKEHNIRLSQSSKLQSRVVIGADTFVGDGTSISGSVIGRNCHIGHDVTIENSYIWDGAVIGDGCIVRHSIVAAGAEVRSNAMLNSGSVIGFGVVIDKDVIVPNETKIVKTPIKTLQDSAMFMSSSEEESENDDDDEDDVNPLDSSEVGDANVVGAHGVGFLYEEEEDDEETNKGYSGIMYQMAQLNVSDVSVASTTVGAHQYGSKRKKRTYSTNSMYVSGDEDEEEEEEDFHKEALATVERAMENNHDIDTALLELNTLRMSMNVTYHEVRLSTSTALVERVDHFIATDTLGVKDAVDKVFGQWSALFKRQVFEDLDQVDLLLIVQKLCCQLNESYRSMVFLFVLMQLYDAEVVEEDNVYLWWNGKESQTEEMSVVRDKAEKWIEWLQQAESDSEEDSDEDDE</sequence>
<dbReference type="Proteomes" id="UP001165064">
    <property type="component" value="Unassembled WGS sequence"/>
</dbReference>
<gene>
    <name evidence="1" type="ORF">Amon02_000718300</name>
</gene>
<reference evidence="1" key="1">
    <citation type="submission" date="2023-04" db="EMBL/GenBank/DDBJ databases">
        <title>Ambrosiozyma monospora NBRC 10751.</title>
        <authorList>
            <person name="Ichikawa N."/>
            <person name="Sato H."/>
            <person name="Tonouchi N."/>
        </authorList>
    </citation>
    <scope>NUCLEOTIDE SEQUENCE</scope>
    <source>
        <strain evidence="1">NBRC 10751</strain>
    </source>
</reference>